<reference evidence="3" key="1">
    <citation type="submission" date="2025-08" db="UniProtKB">
        <authorList>
            <consortium name="Ensembl"/>
        </authorList>
    </citation>
    <scope>IDENTIFICATION</scope>
</reference>
<organism evidence="3 4">
    <name type="scientific">Monopterus albus</name>
    <name type="common">Swamp eel</name>
    <dbReference type="NCBI Taxonomy" id="43700"/>
    <lineage>
        <taxon>Eukaryota</taxon>
        <taxon>Metazoa</taxon>
        <taxon>Chordata</taxon>
        <taxon>Craniata</taxon>
        <taxon>Vertebrata</taxon>
        <taxon>Euteleostomi</taxon>
        <taxon>Actinopterygii</taxon>
        <taxon>Neopterygii</taxon>
        <taxon>Teleostei</taxon>
        <taxon>Neoteleostei</taxon>
        <taxon>Acanthomorphata</taxon>
        <taxon>Anabantaria</taxon>
        <taxon>Synbranchiformes</taxon>
        <taxon>Synbranchidae</taxon>
        <taxon>Monopterus</taxon>
    </lineage>
</organism>
<dbReference type="GO" id="GO:0006606">
    <property type="term" value="P:protein import into nucleus"/>
    <property type="evidence" value="ECO:0007669"/>
    <property type="project" value="TreeGrafter"/>
</dbReference>
<dbReference type="PANTHER" id="PTHR28567:SF4">
    <property type="entry name" value="PROTEIN FAM53C"/>
    <property type="match status" value="1"/>
</dbReference>
<dbReference type="InterPro" id="IPR029356">
    <property type="entry name" value="FAM53"/>
</dbReference>
<dbReference type="GO" id="GO:0005634">
    <property type="term" value="C:nucleus"/>
    <property type="evidence" value="ECO:0007669"/>
    <property type="project" value="TreeGrafter"/>
</dbReference>
<name>A0A3Q3JP33_MONAL</name>
<protein>
    <recommendedName>
        <fullName evidence="5">Family with sequence similarity 53 member C</fullName>
    </recommendedName>
</protein>
<dbReference type="AlphaFoldDB" id="A0A3Q3JP33"/>
<evidence type="ECO:0008006" key="5">
    <source>
        <dbReference type="Google" id="ProtNLM"/>
    </source>
</evidence>
<feature type="region of interest" description="Disordered" evidence="2">
    <location>
        <begin position="79"/>
        <end position="102"/>
    </location>
</feature>
<reference evidence="3" key="2">
    <citation type="submission" date="2025-09" db="UniProtKB">
        <authorList>
            <consortium name="Ensembl"/>
        </authorList>
    </citation>
    <scope>IDENTIFICATION</scope>
</reference>
<sequence length="349" mass="38214">MVTLITEQLRKQSLEEPYHKAFSFNVNVVSWIQNLILDTSKTSSTTHPSSEANLLDDSCGLDSRWLPLQCGKPLQRPEVSFTDKGFQSSPPPPPSKRHCRSLSVPEDLSQCRSTWHPSASKVWIPVKRGCQSGGASISGSGASSLPLCHPSSSFTSSSLHSSSSPTFFSLAMSSDSPLPWSFPWDPSPLISRSALHRRFSLSPVHIQDASAVLLPPQPSPSSAVIYGCSALPRCHSQPCDMRKPRLKRRHDSDILPCPRPGLDFSKMTQVSKEIGNRETLVCGKGGCIVPVSSQTEQCFSPAEFPGQAIIGPLSESEEDERRRTAIDGGQKMVFERDCTELDLNLIEEN</sequence>
<dbReference type="Pfam" id="PF15242">
    <property type="entry name" value="FAM53"/>
    <property type="match status" value="1"/>
</dbReference>
<proteinExistence type="inferred from homology"/>
<comment type="similarity">
    <text evidence="1">Belongs to the FAM53 family.</text>
</comment>
<evidence type="ECO:0000256" key="2">
    <source>
        <dbReference type="SAM" id="MobiDB-lite"/>
    </source>
</evidence>
<accession>A0A3Q3JP33</accession>
<dbReference type="Ensembl" id="ENSMALT00000022048.1">
    <property type="protein sequence ID" value="ENSMALP00000021629.1"/>
    <property type="gene ID" value="ENSMALG00000015128.1"/>
</dbReference>
<dbReference type="PANTHER" id="PTHR28567">
    <property type="entry name" value="PROTEIN FAM53A-LIKE ISOFORM X1"/>
    <property type="match status" value="1"/>
</dbReference>
<keyword evidence="4" id="KW-1185">Reference proteome</keyword>
<evidence type="ECO:0000256" key="1">
    <source>
        <dbReference type="ARBA" id="ARBA00010984"/>
    </source>
</evidence>
<evidence type="ECO:0000313" key="3">
    <source>
        <dbReference type="Ensembl" id="ENSMALP00000021629.1"/>
    </source>
</evidence>
<dbReference type="Proteomes" id="UP000261600">
    <property type="component" value="Unplaced"/>
</dbReference>
<evidence type="ECO:0000313" key="4">
    <source>
        <dbReference type="Proteomes" id="UP000261600"/>
    </source>
</evidence>